<gene>
    <name evidence="2" type="ORF">RM863_00020</name>
</gene>
<organism evidence="2 3">
    <name type="scientific">Streptomyces hintoniae</name>
    <dbReference type="NCBI Taxonomy" id="3075521"/>
    <lineage>
        <taxon>Bacteria</taxon>
        <taxon>Bacillati</taxon>
        <taxon>Actinomycetota</taxon>
        <taxon>Actinomycetes</taxon>
        <taxon>Kitasatosporales</taxon>
        <taxon>Streptomycetaceae</taxon>
        <taxon>Streptomyces</taxon>
    </lineage>
</organism>
<sequence length="1636" mass="175443">MSGGTHVSYEEMLTAGAVLPADTEGAGERAVPLTARAYRHPGLDDRVVVRLVAGELGAAEDLAAGFLGLAPDAEPAVVGLGLRQSLGFPEWVLVHHPQDGHHALGVVPDLERAARQVRSKPKAALDAYLALGERLAASVPHFLPTFYEQAGRVFLAEENATYASQLFTRARKAEAQHGLVVEEERLDAVFLEFALAGALPVKVLSAYGKELAARVTPEEALRRFTRLCLRRTAGGLPPSAQMANDLRRLARAAKRDAEQAEQDYLAELLELPATQRAAVGWWRGHRTALIALAVREPRVRGALLGMVPAVRDEEMPAMWLDILEASGATAGLWDTGLPAEQRPQDGVAGWLERFLAFRERARSWNGSLRLPELYPLVERIADVLRGELRASGGSLGVPFDLDLLDLLLTLDIPVAGPKNAGRALLLTQWAEGTGQRDLLALAGDSRFHGAFLRGADRFAGNESGLRAIRVLAASPGGRPLLARWVRGVVQRFTAVGLPELPEALGRLKWLPAEALALAEPEVRAAVATDLAPILMRTLRAGLFDELGWPAWEEATADLVPRRNVEDLVVADAWPHLVVAGSAQARVIGPEGTVLTHDLRIPAGDLSGDPGFHHVDGELLVHWRSRTDGLRGYWHTRAGRLETLEGQSSPRGTQMDWYRGNFPHSLPLPGGGRSTGGGVLHVGDTTLPRDRRMLHDGSSYWVWNTDPEDRAAHGWYEYDPATGELGRMSTPAFLADATRDAPEGSTLSEGRLLPSPTAGPAPASAPVGGLVGLRVVNLPDGTRRVEDLAGHTVTLPSRAGRPCALVVFPGGDRACAVVRNGWQLELVDQDGVVTSVAKTDRTPGEFGEGTLLLPPEQYWEFLTPRDPAGSAGLRGVDLDTVAALLAAAGRDDKEALLRVIRALLPVTHPALVEGIAGVVRHAAGQRTVLDAAAARLTRALEGGVDDEGPAGPRDIVLIDAMSGLGGSGNRWWHRDEEADTVFRTLRTLERAAGLTDTAVPAERTVRLHLDGTDLPVGRTDLESLIARGTALAFRAAAGTTSEEHREVLRTLLTRLDALEPSGGPESSRWRTVTVRLDGGLLRSPSGVWRDGSWSGLLPLGGGAFLALAGDKNLTADGCAFTGFFHDPAGRFETPEPYTLQSSGPLGEEYTGRLGVFLAELAARGPAPWFPAAAEEFARLTGVTGTTARLVVAGLPGIDAHQRAFLSTEARALIGVKAAPAALAKDELSRLDGGVRAAVVGALLPAEPALLWTEGPDVAAAAAVWNEKVGRRAAVPEAVLADAVRAFRHARWPVRESLPALLSPGDEPRLSRDLEWAVNGDRVRPVGDDGVGFTAETLVDTVALCAWLAHRMPAGDPVRAALPAALGAVQDRLDHPGLVLDLGRYIGLTAFRKTAGTPTEVGEGFVRYGAVILPTHDDQPSPGIRVALLDESGRDPYLPALRVDDQRPYPAESALRLVRDPRFTALIAAPEEPAAGVPDADGTWWPQDPGRSVPELVTEVAKEYGLGEDAATVHLMLLAMPDPTDRATARWTGWKPARMKAARAELAATDLVVEASRARAGRSLFLPGGWVELSAPSVPLERWKLPMFTQEPETEDTPFGAVVPLEPVADLYRRAWQRIKDGDAPRFEELKVRRGRRR</sequence>
<evidence type="ECO:0000256" key="1">
    <source>
        <dbReference type="SAM" id="MobiDB-lite"/>
    </source>
</evidence>
<proteinExistence type="predicted"/>
<protein>
    <submittedName>
        <fullName evidence="2">DNA-binding protein</fullName>
    </submittedName>
</protein>
<keyword evidence="3" id="KW-1185">Reference proteome</keyword>
<reference evidence="2" key="1">
    <citation type="submission" date="2024-05" db="EMBL/GenBank/DDBJ databases">
        <title>30 novel species of actinomycetes from the DSMZ collection.</title>
        <authorList>
            <person name="Nouioui I."/>
        </authorList>
    </citation>
    <scope>NUCLEOTIDE SEQUENCE</scope>
    <source>
        <strain evidence="2">DSM 41014</strain>
    </source>
</reference>
<dbReference type="GO" id="GO:0003677">
    <property type="term" value="F:DNA binding"/>
    <property type="evidence" value="ECO:0007669"/>
    <property type="project" value="UniProtKB-KW"/>
</dbReference>
<name>A0ABU2UBA4_9ACTN</name>
<comment type="caution">
    <text evidence="2">The sequence shown here is derived from an EMBL/GenBank/DDBJ whole genome shotgun (WGS) entry which is preliminary data.</text>
</comment>
<dbReference type="Proteomes" id="UP001180489">
    <property type="component" value="Unassembled WGS sequence"/>
</dbReference>
<feature type="region of interest" description="Disordered" evidence="1">
    <location>
        <begin position="738"/>
        <end position="764"/>
    </location>
</feature>
<evidence type="ECO:0000313" key="2">
    <source>
        <dbReference type="EMBL" id="MDT0470524.1"/>
    </source>
</evidence>
<keyword evidence="2" id="KW-0238">DNA-binding</keyword>
<feature type="compositionally biased region" description="Low complexity" evidence="1">
    <location>
        <begin position="752"/>
        <end position="764"/>
    </location>
</feature>
<evidence type="ECO:0000313" key="3">
    <source>
        <dbReference type="Proteomes" id="UP001180489"/>
    </source>
</evidence>
<dbReference type="EMBL" id="JAVRFF010000001">
    <property type="protein sequence ID" value="MDT0470524.1"/>
    <property type="molecule type" value="Genomic_DNA"/>
</dbReference>
<dbReference type="RefSeq" id="WP_311633663.1">
    <property type="nucleotide sequence ID" value="NZ_JAVRFF010000001.1"/>
</dbReference>
<accession>A0ABU2UBA4</accession>